<dbReference type="AlphaFoldDB" id="A0A5B7CQ90"/>
<organism evidence="1 2">
    <name type="scientific">Portunus trituberculatus</name>
    <name type="common">Swimming crab</name>
    <name type="synonym">Neptunus trituberculatus</name>
    <dbReference type="NCBI Taxonomy" id="210409"/>
    <lineage>
        <taxon>Eukaryota</taxon>
        <taxon>Metazoa</taxon>
        <taxon>Ecdysozoa</taxon>
        <taxon>Arthropoda</taxon>
        <taxon>Crustacea</taxon>
        <taxon>Multicrustacea</taxon>
        <taxon>Malacostraca</taxon>
        <taxon>Eumalacostraca</taxon>
        <taxon>Eucarida</taxon>
        <taxon>Decapoda</taxon>
        <taxon>Pleocyemata</taxon>
        <taxon>Brachyura</taxon>
        <taxon>Eubrachyura</taxon>
        <taxon>Portunoidea</taxon>
        <taxon>Portunidae</taxon>
        <taxon>Portuninae</taxon>
        <taxon>Portunus</taxon>
    </lineage>
</organism>
<reference evidence="1 2" key="1">
    <citation type="submission" date="2019-05" db="EMBL/GenBank/DDBJ databases">
        <title>Another draft genome of Portunus trituberculatus and its Hox gene families provides insights of decapod evolution.</title>
        <authorList>
            <person name="Jeong J.-H."/>
            <person name="Song I."/>
            <person name="Kim S."/>
            <person name="Choi T."/>
            <person name="Kim D."/>
            <person name="Ryu S."/>
            <person name="Kim W."/>
        </authorList>
    </citation>
    <scope>NUCLEOTIDE SEQUENCE [LARGE SCALE GENOMIC DNA]</scope>
    <source>
        <tissue evidence="1">Muscle</tissue>
    </source>
</reference>
<name>A0A5B7CQ90_PORTR</name>
<dbReference type="EMBL" id="VSRR010000191">
    <property type="protein sequence ID" value="MPC11987.1"/>
    <property type="molecule type" value="Genomic_DNA"/>
</dbReference>
<sequence length="133" mass="14528">MHSAFVHLSHLLIQKNALVNKMASRENLWKKESSLSHPSSGLESVVGVAERVPGYRGMVPQGRGGGVVVRLFRVQFENIPAILSMFPKITNTKHPFSPSTAHRLISMRGTVGRGVRGFAQDALSGEIRSLKAL</sequence>
<gene>
    <name evidence="1" type="ORF">E2C01_004664</name>
</gene>
<comment type="caution">
    <text evidence="1">The sequence shown here is derived from an EMBL/GenBank/DDBJ whole genome shotgun (WGS) entry which is preliminary data.</text>
</comment>
<evidence type="ECO:0000313" key="2">
    <source>
        <dbReference type="Proteomes" id="UP000324222"/>
    </source>
</evidence>
<dbReference type="Proteomes" id="UP000324222">
    <property type="component" value="Unassembled WGS sequence"/>
</dbReference>
<protein>
    <submittedName>
        <fullName evidence="1">Uncharacterized protein</fullName>
    </submittedName>
</protein>
<proteinExistence type="predicted"/>
<keyword evidence="2" id="KW-1185">Reference proteome</keyword>
<evidence type="ECO:0000313" key="1">
    <source>
        <dbReference type="EMBL" id="MPC11987.1"/>
    </source>
</evidence>
<accession>A0A5B7CQ90</accession>